<name>A0A9N9CXP0_9GLOM</name>
<dbReference type="Proteomes" id="UP000789706">
    <property type="component" value="Unassembled WGS sequence"/>
</dbReference>
<reference evidence="1" key="1">
    <citation type="submission" date="2021-06" db="EMBL/GenBank/DDBJ databases">
        <authorList>
            <person name="Kallberg Y."/>
            <person name="Tangrot J."/>
            <person name="Rosling A."/>
        </authorList>
    </citation>
    <scope>NUCLEOTIDE SEQUENCE</scope>
    <source>
        <strain evidence="1">AZ414A</strain>
    </source>
</reference>
<sequence length="69" mass="7968">MATKVPTEILIKNLNNNARSTQNLTLLTQNGFDLSSSPPQVTFYYPSFTHKFIINNLVYFVSRYLQQII</sequence>
<evidence type="ECO:0000313" key="2">
    <source>
        <dbReference type="Proteomes" id="UP000789706"/>
    </source>
</evidence>
<organism evidence="1 2">
    <name type="scientific">Diversispora eburnea</name>
    <dbReference type="NCBI Taxonomy" id="1213867"/>
    <lineage>
        <taxon>Eukaryota</taxon>
        <taxon>Fungi</taxon>
        <taxon>Fungi incertae sedis</taxon>
        <taxon>Mucoromycota</taxon>
        <taxon>Glomeromycotina</taxon>
        <taxon>Glomeromycetes</taxon>
        <taxon>Diversisporales</taxon>
        <taxon>Diversisporaceae</taxon>
        <taxon>Diversispora</taxon>
    </lineage>
</organism>
<proteinExistence type="predicted"/>
<keyword evidence="2" id="KW-1185">Reference proteome</keyword>
<protein>
    <submittedName>
        <fullName evidence="1">1250_t:CDS:1</fullName>
    </submittedName>
</protein>
<dbReference type="EMBL" id="CAJVPK010002608">
    <property type="protein sequence ID" value="CAG8615363.1"/>
    <property type="molecule type" value="Genomic_DNA"/>
</dbReference>
<dbReference type="AlphaFoldDB" id="A0A9N9CXP0"/>
<accession>A0A9N9CXP0</accession>
<feature type="non-terminal residue" evidence="1">
    <location>
        <position position="69"/>
    </location>
</feature>
<evidence type="ECO:0000313" key="1">
    <source>
        <dbReference type="EMBL" id="CAG8615363.1"/>
    </source>
</evidence>
<gene>
    <name evidence="1" type="ORF">DEBURN_LOCUS10145</name>
</gene>
<comment type="caution">
    <text evidence="1">The sequence shown here is derived from an EMBL/GenBank/DDBJ whole genome shotgun (WGS) entry which is preliminary data.</text>
</comment>